<dbReference type="InterPro" id="IPR007372">
    <property type="entry name" value="Lipid/polyisoprenoid-bd_YceI"/>
</dbReference>
<feature type="signal peptide" evidence="1">
    <location>
        <begin position="1"/>
        <end position="28"/>
    </location>
</feature>
<dbReference type="PANTHER" id="PTHR34406:SF1">
    <property type="entry name" value="PROTEIN YCEI"/>
    <property type="match status" value="1"/>
</dbReference>
<protein>
    <submittedName>
        <fullName evidence="3">Polyisoprenoid-binding protein YceI</fullName>
    </submittedName>
</protein>
<organism evidence="3 4">
    <name type="scientific">Halospina denitrificans</name>
    <dbReference type="NCBI Taxonomy" id="332522"/>
    <lineage>
        <taxon>Bacteria</taxon>
        <taxon>Pseudomonadati</taxon>
        <taxon>Pseudomonadota</taxon>
        <taxon>Gammaproteobacteria</taxon>
        <taxon>Halospina</taxon>
    </lineage>
</organism>
<proteinExistence type="predicted"/>
<feature type="chain" id="PRO_5021004173" evidence="1">
    <location>
        <begin position="29"/>
        <end position="200"/>
    </location>
</feature>
<dbReference type="RefSeq" id="WP_424955219.1">
    <property type="nucleotide sequence ID" value="NZ_SOAX01000002.1"/>
</dbReference>
<dbReference type="SMART" id="SM00867">
    <property type="entry name" value="YceI"/>
    <property type="match status" value="1"/>
</dbReference>
<keyword evidence="4" id="KW-1185">Reference proteome</keyword>
<evidence type="ECO:0000313" key="4">
    <source>
        <dbReference type="Proteomes" id="UP000295830"/>
    </source>
</evidence>
<evidence type="ECO:0000259" key="2">
    <source>
        <dbReference type="SMART" id="SM00867"/>
    </source>
</evidence>
<name>A0A4R7K066_9GAMM</name>
<dbReference type="Pfam" id="PF04264">
    <property type="entry name" value="YceI"/>
    <property type="match status" value="1"/>
</dbReference>
<dbReference type="NCBIfam" id="NF002994">
    <property type="entry name" value="PRK03757.1"/>
    <property type="match status" value="1"/>
</dbReference>
<evidence type="ECO:0000256" key="1">
    <source>
        <dbReference type="SAM" id="SignalP"/>
    </source>
</evidence>
<keyword evidence="1" id="KW-0732">Signal</keyword>
<dbReference type="Gene3D" id="2.40.128.110">
    <property type="entry name" value="Lipid/polyisoprenoid-binding, YceI-like"/>
    <property type="match status" value="1"/>
</dbReference>
<reference evidence="3 4" key="1">
    <citation type="submission" date="2019-03" db="EMBL/GenBank/DDBJ databases">
        <title>Genomic Encyclopedia of Type Strains, Phase IV (KMG-IV): sequencing the most valuable type-strain genomes for metagenomic binning, comparative biology and taxonomic classification.</title>
        <authorList>
            <person name="Goeker M."/>
        </authorList>
    </citation>
    <scope>NUCLEOTIDE SEQUENCE [LARGE SCALE GENOMIC DNA]</scope>
    <source>
        <strain evidence="3 4">DSM 15505</strain>
    </source>
</reference>
<dbReference type="SUPFAM" id="SSF101874">
    <property type="entry name" value="YceI-like"/>
    <property type="match status" value="1"/>
</dbReference>
<evidence type="ECO:0000313" key="3">
    <source>
        <dbReference type="EMBL" id="TDT43317.1"/>
    </source>
</evidence>
<dbReference type="AlphaFoldDB" id="A0A4R7K066"/>
<dbReference type="EMBL" id="SOAX01000002">
    <property type="protein sequence ID" value="TDT43317.1"/>
    <property type="molecule type" value="Genomic_DNA"/>
</dbReference>
<sequence>MKMTTLRQGIIAGTALVGAGLFSSAAFADEHGGTYAFDRDGQHQFIQFRISHLGFSTLYGRFNDFDGEFTYDAENPEDSSVEVTVDTASVDSNHSERDKHLRGEDFLYVSEYPKATFESTDVEMHDDDSATVTGDLTLRGVTKEIELDMELIKHGVDPWENYRMGFEGTTTLTLDDFGIPENLPEADQVELMLSVEGIRQ</sequence>
<accession>A0A4R7K066</accession>
<dbReference type="Proteomes" id="UP000295830">
    <property type="component" value="Unassembled WGS sequence"/>
</dbReference>
<dbReference type="InterPro" id="IPR036761">
    <property type="entry name" value="TTHA0802/YceI-like_sf"/>
</dbReference>
<gene>
    <name evidence="3" type="ORF">DES49_1131</name>
</gene>
<feature type="domain" description="Lipid/polyisoprenoid-binding YceI-like" evidence="2">
    <location>
        <begin position="34"/>
        <end position="198"/>
    </location>
</feature>
<comment type="caution">
    <text evidence="3">The sequence shown here is derived from an EMBL/GenBank/DDBJ whole genome shotgun (WGS) entry which is preliminary data.</text>
</comment>
<dbReference type="PANTHER" id="PTHR34406">
    <property type="entry name" value="PROTEIN YCEI"/>
    <property type="match status" value="1"/>
</dbReference>